<gene>
    <name evidence="1" type="ORF">BDM02DRAFT_3095014</name>
</gene>
<name>A0ACB6ZII4_THEGA</name>
<keyword evidence="2" id="KW-1185">Reference proteome</keyword>
<proteinExistence type="predicted"/>
<accession>A0ACB6ZII4</accession>
<sequence>MIKNLDSYLIPLYEELVDLAKGNTTLDPWAEEFFWLHVYLILAFGDYPALTKLMHMKGHNSLCPCRFCEIHGVRAPGVKVYYVPLFRPNGSVSPTDLPMRNHTTFIKQANQVLAATTINEANKLAKEHGIKGISVLSGLGSLNFPLSFPFDFMHLIFKNLIPNLVRHYTSTFKDLDCGTEEYLIPQEEWLEICAAGESSGDTIPTAFGARIPNLETDHSSMTAEKWALWATWLAPILLRDRFPDRKYYDHFMKLVRLINKCVSWVLKQSELEEIRVGFQEWVEEYEE</sequence>
<organism evidence="1 2">
    <name type="scientific">Thelephora ganbajun</name>
    <name type="common">Ganba fungus</name>
    <dbReference type="NCBI Taxonomy" id="370292"/>
    <lineage>
        <taxon>Eukaryota</taxon>
        <taxon>Fungi</taxon>
        <taxon>Dikarya</taxon>
        <taxon>Basidiomycota</taxon>
        <taxon>Agaricomycotina</taxon>
        <taxon>Agaricomycetes</taxon>
        <taxon>Thelephorales</taxon>
        <taxon>Thelephoraceae</taxon>
        <taxon>Thelephora</taxon>
    </lineage>
</organism>
<evidence type="ECO:0000313" key="2">
    <source>
        <dbReference type="Proteomes" id="UP000886501"/>
    </source>
</evidence>
<dbReference type="EMBL" id="MU118000">
    <property type="protein sequence ID" value="KAF9649278.1"/>
    <property type="molecule type" value="Genomic_DNA"/>
</dbReference>
<comment type="caution">
    <text evidence="1">The sequence shown here is derived from an EMBL/GenBank/DDBJ whole genome shotgun (WGS) entry which is preliminary data.</text>
</comment>
<reference evidence="1" key="1">
    <citation type="submission" date="2019-10" db="EMBL/GenBank/DDBJ databases">
        <authorList>
            <consortium name="DOE Joint Genome Institute"/>
            <person name="Kuo A."/>
            <person name="Miyauchi S."/>
            <person name="Kiss E."/>
            <person name="Drula E."/>
            <person name="Kohler A."/>
            <person name="Sanchez-Garcia M."/>
            <person name="Andreopoulos B."/>
            <person name="Barry K.W."/>
            <person name="Bonito G."/>
            <person name="Buee M."/>
            <person name="Carver A."/>
            <person name="Chen C."/>
            <person name="Cichocki N."/>
            <person name="Clum A."/>
            <person name="Culley D."/>
            <person name="Crous P.W."/>
            <person name="Fauchery L."/>
            <person name="Girlanda M."/>
            <person name="Hayes R."/>
            <person name="Keri Z."/>
            <person name="Labutti K."/>
            <person name="Lipzen A."/>
            <person name="Lombard V."/>
            <person name="Magnuson J."/>
            <person name="Maillard F."/>
            <person name="Morin E."/>
            <person name="Murat C."/>
            <person name="Nolan M."/>
            <person name="Ohm R."/>
            <person name="Pangilinan J."/>
            <person name="Pereira M."/>
            <person name="Perotto S."/>
            <person name="Peter M."/>
            <person name="Riley R."/>
            <person name="Sitrit Y."/>
            <person name="Stielow B."/>
            <person name="Szollosi G."/>
            <person name="Zifcakova L."/>
            <person name="Stursova M."/>
            <person name="Spatafora J.W."/>
            <person name="Tedersoo L."/>
            <person name="Vaario L.-M."/>
            <person name="Yamada A."/>
            <person name="Yan M."/>
            <person name="Wang P."/>
            <person name="Xu J."/>
            <person name="Bruns T."/>
            <person name="Baldrian P."/>
            <person name="Vilgalys R."/>
            <person name="Henrissat B."/>
            <person name="Grigoriev I.V."/>
            <person name="Hibbett D."/>
            <person name="Nagy L.G."/>
            <person name="Martin F.M."/>
        </authorList>
    </citation>
    <scope>NUCLEOTIDE SEQUENCE</scope>
    <source>
        <strain evidence="1">P2</strain>
    </source>
</reference>
<protein>
    <submittedName>
        <fullName evidence="1">Uncharacterized protein</fullName>
    </submittedName>
</protein>
<evidence type="ECO:0000313" key="1">
    <source>
        <dbReference type="EMBL" id="KAF9649278.1"/>
    </source>
</evidence>
<reference evidence="1" key="2">
    <citation type="journal article" date="2020" name="Nat. Commun.">
        <title>Large-scale genome sequencing of mycorrhizal fungi provides insights into the early evolution of symbiotic traits.</title>
        <authorList>
            <person name="Miyauchi S."/>
            <person name="Kiss E."/>
            <person name="Kuo A."/>
            <person name="Drula E."/>
            <person name="Kohler A."/>
            <person name="Sanchez-Garcia M."/>
            <person name="Morin E."/>
            <person name="Andreopoulos B."/>
            <person name="Barry K.W."/>
            <person name="Bonito G."/>
            <person name="Buee M."/>
            <person name="Carver A."/>
            <person name="Chen C."/>
            <person name="Cichocki N."/>
            <person name="Clum A."/>
            <person name="Culley D."/>
            <person name="Crous P.W."/>
            <person name="Fauchery L."/>
            <person name="Girlanda M."/>
            <person name="Hayes R.D."/>
            <person name="Keri Z."/>
            <person name="LaButti K."/>
            <person name="Lipzen A."/>
            <person name="Lombard V."/>
            <person name="Magnuson J."/>
            <person name="Maillard F."/>
            <person name="Murat C."/>
            <person name="Nolan M."/>
            <person name="Ohm R.A."/>
            <person name="Pangilinan J."/>
            <person name="Pereira M.F."/>
            <person name="Perotto S."/>
            <person name="Peter M."/>
            <person name="Pfister S."/>
            <person name="Riley R."/>
            <person name="Sitrit Y."/>
            <person name="Stielow J.B."/>
            <person name="Szollosi G."/>
            <person name="Zifcakova L."/>
            <person name="Stursova M."/>
            <person name="Spatafora J.W."/>
            <person name="Tedersoo L."/>
            <person name="Vaario L.M."/>
            <person name="Yamada A."/>
            <person name="Yan M."/>
            <person name="Wang P."/>
            <person name="Xu J."/>
            <person name="Bruns T."/>
            <person name="Baldrian P."/>
            <person name="Vilgalys R."/>
            <person name="Dunand C."/>
            <person name="Henrissat B."/>
            <person name="Grigoriev I.V."/>
            <person name="Hibbett D."/>
            <person name="Nagy L.G."/>
            <person name="Martin F.M."/>
        </authorList>
    </citation>
    <scope>NUCLEOTIDE SEQUENCE</scope>
    <source>
        <strain evidence="1">P2</strain>
    </source>
</reference>
<dbReference type="Proteomes" id="UP000886501">
    <property type="component" value="Unassembled WGS sequence"/>
</dbReference>